<sequence length="237" mass="24630" precursor="true">MNHTSRLIVALLAALAAGSVAQAGPILAGSADYTFDNTFFTRLYPGTPFNPTASAVDVPVFAQGAFTQVWGEQVGDEIQDELTSILSSGFIAGMPPVPFDLYGGINEAPDLGAFTGSLTSIVNHPVTGELISAFRSVGGPFRQVLANGATLYTVDPYVFVASVDSLPFESGDIFIGTQDVDVRYQLGPTIDPINDPVVGSVLAGGVITITPEPIAAALAVTLVVCSGLSPSRRRRLA</sequence>
<gene>
    <name evidence="2" type="ORF">Pla123a_27590</name>
</gene>
<accession>A0A5C5YLX4</accession>
<comment type="caution">
    <text evidence="2">The sequence shown here is derived from an EMBL/GenBank/DDBJ whole genome shotgun (WGS) entry which is preliminary data.</text>
</comment>
<name>A0A5C5YLX4_9BACT</name>
<evidence type="ECO:0008006" key="4">
    <source>
        <dbReference type="Google" id="ProtNLM"/>
    </source>
</evidence>
<feature type="chain" id="PRO_5022711220" description="PEP-CTERM protein-sorting domain-containing protein" evidence="1">
    <location>
        <begin position="24"/>
        <end position="237"/>
    </location>
</feature>
<evidence type="ECO:0000256" key="1">
    <source>
        <dbReference type="SAM" id="SignalP"/>
    </source>
</evidence>
<dbReference type="Proteomes" id="UP000318478">
    <property type="component" value="Unassembled WGS sequence"/>
</dbReference>
<dbReference type="EMBL" id="SJPO01000006">
    <property type="protein sequence ID" value="TWT75973.1"/>
    <property type="molecule type" value="Genomic_DNA"/>
</dbReference>
<evidence type="ECO:0000313" key="2">
    <source>
        <dbReference type="EMBL" id="TWT75973.1"/>
    </source>
</evidence>
<proteinExistence type="predicted"/>
<protein>
    <recommendedName>
        <fullName evidence="4">PEP-CTERM protein-sorting domain-containing protein</fullName>
    </recommendedName>
</protein>
<dbReference type="RefSeq" id="WP_146587829.1">
    <property type="nucleotide sequence ID" value="NZ_SJPO01000006.1"/>
</dbReference>
<keyword evidence="3" id="KW-1185">Reference proteome</keyword>
<dbReference type="OrthoDB" id="270951at2"/>
<dbReference type="AlphaFoldDB" id="A0A5C5YLX4"/>
<keyword evidence="1" id="KW-0732">Signal</keyword>
<feature type="signal peptide" evidence="1">
    <location>
        <begin position="1"/>
        <end position="23"/>
    </location>
</feature>
<organism evidence="2 3">
    <name type="scientific">Posidoniimonas polymericola</name>
    <dbReference type="NCBI Taxonomy" id="2528002"/>
    <lineage>
        <taxon>Bacteria</taxon>
        <taxon>Pseudomonadati</taxon>
        <taxon>Planctomycetota</taxon>
        <taxon>Planctomycetia</taxon>
        <taxon>Pirellulales</taxon>
        <taxon>Lacipirellulaceae</taxon>
        <taxon>Posidoniimonas</taxon>
    </lineage>
</organism>
<reference evidence="2 3" key="1">
    <citation type="submission" date="2019-02" db="EMBL/GenBank/DDBJ databases">
        <title>Deep-cultivation of Planctomycetes and their phenomic and genomic characterization uncovers novel biology.</title>
        <authorList>
            <person name="Wiegand S."/>
            <person name="Jogler M."/>
            <person name="Boedeker C."/>
            <person name="Pinto D."/>
            <person name="Vollmers J."/>
            <person name="Rivas-Marin E."/>
            <person name="Kohn T."/>
            <person name="Peeters S.H."/>
            <person name="Heuer A."/>
            <person name="Rast P."/>
            <person name="Oberbeckmann S."/>
            <person name="Bunk B."/>
            <person name="Jeske O."/>
            <person name="Meyerdierks A."/>
            <person name="Storesund J.E."/>
            <person name="Kallscheuer N."/>
            <person name="Luecker S."/>
            <person name="Lage O.M."/>
            <person name="Pohl T."/>
            <person name="Merkel B.J."/>
            <person name="Hornburger P."/>
            <person name="Mueller R.-W."/>
            <person name="Bruemmer F."/>
            <person name="Labrenz M."/>
            <person name="Spormann A.M."/>
            <person name="Op Den Camp H."/>
            <person name="Overmann J."/>
            <person name="Amann R."/>
            <person name="Jetten M.S.M."/>
            <person name="Mascher T."/>
            <person name="Medema M.H."/>
            <person name="Devos D.P."/>
            <person name="Kaster A.-K."/>
            <person name="Ovreas L."/>
            <person name="Rohde M."/>
            <person name="Galperin M.Y."/>
            <person name="Jogler C."/>
        </authorList>
    </citation>
    <scope>NUCLEOTIDE SEQUENCE [LARGE SCALE GENOMIC DNA]</scope>
    <source>
        <strain evidence="2 3">Pla123a</strain>
    </source>
</reference>
<evidence type="ECO:0000313" key="3">
    <source>
        <dbReference type="Proteomes" id="UP000318478"/>
    </source>
</evidence>